<dbReference type="SUPFAM" id="SSF53067">
    <property type="entry name" value="Actin-like ATPase domain"/>
    <property type="match status" value="2"/>
</dbReference>
<evidence type="ECO:0000313" key="9">
    <source>
        <dbReference type="EMBL" id="QUI25253.1"/>
    </source>
</evidence>
<sequence length="420" mass="46403">MGSFILALNCGSSSLKFTLFAMEAGHKLKSIMEGVVEEIGNPQRSRIKMVVDHDKQVIDMPLPTHHEALLAVFDKFYEHDIAKTDIKGVGHRVVHGGTQYNSSVLIDEHVIETIRELFPIAPLHNPPNLLGIEVAIELLPGVPQVAVFDTAFHASLPEYAYRYAIPEAWYKDFDVRTYGFHGTSHMYVAKRGAKFLGVDYHRFNGITAHLGNGCSLTKIEHGMSVDTSMGFTPLEGVIMGTRSGDIDPAVISHVVDNLMKKEGIEHEEAFKKVMHALNKESGLKALGGTNMMQDIRVKAQAGDVEAETVVAIYAYRIAKYIGAYWATLPSCEALIFTAGLGENEGYVRKKILGFLSNIQIEVDDERNADRKIEVQIGKSEKNNLSVLVIPTDEESVIGYDTLYIGHLGEGAPDVYPFELD</sequence>
<dbReference type="PANTHER" id="PTHR21060">
    <property type="entry name" value="ACETATE KINASE"/>
    <property type="match status" value="1"/>
</dbReference>
<dbReference type="Proteomes" id="UP000683246">
    <property type="component" value="Chromosome"/>
</dbReference>
<gene>
    <name evidence="7" type="primary">ackA</name>
    <name evidence="9" type="ORF">HZI73_24430</name>
</gene>
<dbReference type="PRINTS" id="PR00471">
    <property type="entry name" value="ACETATEKNASE"/>
</dbReference>
<dbReference type="AlphaFoldDB" id="A0A8J8MPZ8"/>
<comment type="similarity">
    <text evidence="1 7 8">Belongs to the acetokinase family.</text>
</comment>
<name>A0A8J8MPZ8_9FIRM</name>
<feature type="binding site" evidence="7">
    <location>
        <position position="9"/>
    </location>
    <ligand>
        <name>Mg(2+)</name>
        <dbReference type="ChEBI" id="CHEBI:18420"/>
    </ligand>
</feature>
<evidence type="ECO:0000313" key="10">
    <source>
        <dbReference type="Proteomes" id="UP000683246"/>
    </source>
</evidence>
<evidence type="ECO:0000256" key="6">
    <source>
        <dbReference type="ARBA" id="ARBA00022840"/>
    </source>
</evidence>
<comment type="cofactor">
    <cofactor evidence="7">
        <name>Mg(2+)</name>
        <dbReference type="ChEBI" id="CHEBI:18420"/>
    </cofactor>
    <cofactor evidence="7">
        <name>Mn(2+)</name>
        <dbReference type="ChEBI" id="CHEBI:29035"/>
    </cofactor>
    <text evidence="7">Mg(2+). Can also accept Mn(2+).</text>
</comment>
<dbReference type="PANTHER" id="PTHR21060:SF15">
    <property type="entry name" value="ACETATE KINASE-RELATED"/>
    <property type="match status" value="1"/>
</dbReference>
<keyword evidence="10" id="KW-1185">Reference proteome</keyword>
<evidence type="ECO:0000256" key="1">
    <source>
        <dbReference type="ARBA" id="ARBA00008748"/>
    </source>
</evidence>
<dbReference type="GO" id="GO:0006083">
    <property type="term" value="P:acetate metabolic process"/>
    <property type="evidence" value="ECO:0007669"/>
    <property type="project" value="TreeGrafter"/>
</dbReference>
<feature type="binding site" evidence="7">
    <location>
        <position position="393"/>
    </location>
    <ligand>
        <name>Mg(2+)</name>
        <dbReference type="ChEBI" id="CHEBI:18420"/>
    </ligand>
</feature>
<comment type="catalytic activity">
    <reaction evidence="7">
        <text>acetate + ATP = acetyl phosphate + ADP</text>
        <dbReference type="Rhea" id="RHEA:11352"/>
        <dbReference type="ChEBI" id="CHEBI:22191"/>
        <dbReference type="ChEBI" id="CHEBI:30089"/>
        <dbReference type="ChEBI" id="CHEBI:30616"/>
        <dbReference type="ChEBI" id="CHEBI:456216"/>
        <dbReference type="EC" id="2.7.2.1"/>
    </reaction>
</comment>
<keyword evidence="6 7" id="KW-0067">ATP-binding</keyword>
<feature type="site" description="Transition state stabilizer" evidence="7">
    <location>
        <position position="242"/>
    </location>
</feature>
<keyword evidence="2 7" id="KW-0963">Cytoplasm</keyword>
<accession>A0A8J8MPZ8</accession>
<evidence type="ECO:0000256" key="5">
    <source>
        <dbReference type="ARBA" id="ARBA00022777"/>
    </source>
</evidence>
<dbReference type="InterPro" id="IPR004372">
    <property type="entry name" value="Ac/propionate_kinase"/>
</dbReference>
<feature type="binding site" evidence="7">
    <location>
        <position position="16"/>
    </location>
    <ligand>
        <name>ATP</name>
        <dbReference type="ChEBI" id="CHEBI:30616"/>
    </ligand>
</feature>
<dbReference type="PROSITE" id="PS01075">
    <property type="entry name" value="ACETATE_KINASE_1"/>
    <property type="match status" value="1"/>
</dbReference>
<comment type="subunit">
    <text evidence="7">Homodimer.</text>
</comment>
<dbReference type="GO" id="GO:0008776">
    <property type="term" value="F:acetate kinase activity"/>
    <property type="evidence" value="ECO:0007669"/>
    <property type="project" value="UniProtKB-UniRule"/>
</dbReference>
<comment type="pathway">
    <text evidence="7">Metabolic intermediate biosynthesis; acetyl-CoA biosynthesis; acetyl-CoA from acetate: step 1/2.</text>
</comment>
<dbReference type="KEGG" id="vpy:HZI73_24430"/>
<feature type="binding site" evidence="7">
    <location>
        <begin position="339"/>
        <end position="343"/>
    </location>
    <ligand>
        <name>ATP</name>
        <dbReference type="ChEBI" id="CHEBI:30616"/>
    </ligand>
</feature>
<dbReference type="HAMAP" id="MF_00020">
    <property type="entry name" value="Acetate_kinase"/>
    <property type="match status" value="1"/>
</dbReference>
<dbReference type="Gene3D" id="3.30.420.40">
    <property type="match status" value="2"/>
</dbReference>
<reference evidence="9" key="1">
    <citation type="submission" date="2020-07" db="EMBL/GenBank/DDBJ databases">
        <title>Vallitalea pronyensis genome.</title>
        <authorList>
            <person name="Postec A."/>
        </authorList>
    </citation>
    <scope>NUCLEOTIDE SEQUENCE</scope>
    <source>
        <strain evidence="9">FatNI3</strain>
    </source>
</reference>
<dbReference type="GO" id="GO:0000287">
    <property type="term" value="F:magnesium ion binding"/>
    <property type="evidence" value="ECO:0007669"/>
    <property type="project" value="UniProtKB-UniRule"/>
</dbReference>
<feature type="binding site" evidence="7">
    <location>
        <position position="92"/>
    </location>
    <ligand>
        <name>substrate</name>
    </ligand>
</feature>
<evidence type="ECO:0000256" key="7">
    <source>
        <dbReference type="HAMAP-Rule" id="MF_00020"/>
    </source>
</evidence>
<dbReference type="GO" id="GO:0006085">
    <property type="term" value="P:acetyl-CoA biosynthetic process"/>
    <property type="evidence" value="ECO:0007669"/>
    <property type="project" value="UniProtKB-UniRule"/>
</dbReference>
<dbReference type="PIRSF" id="PIRSF000722">
    <property type="entry name" value="Acetate_prop_kin"/>
    <property type="match status" value="1"/>
</dbReference>
<keyword evidence="5 7" id="KW-0418">Kinase</keyword>
<proteinExistence type="inferred from homology"/>
<dbReference type="EMBL" id="CP058649">
    <property type="protein sequence ID" value="QUI25253.1"/>
    <property type="molecule type" value="Genomic_DNA"/>
</dbReference>
<comment type="subcellular location">
    <subcellularLocation>
        <location evidence="7">Cytoplasm</location>
    </subcellularLocation>
</comment>
<keyword evidence="7" id="KW-0479">Metal-binding</keyword>
<feature type="site" description="Transition state stabilizer" evidence="7">
    <location>
        <position position="181"/>
    </location>
</feature>
<dbReference type="InterPro" id="IPR023865">
    <property type="entry name" value="Aliphatic_acid_kinase_CS"/>
</dbReference>
<dbReference type="NCBIfam" id="TIGR00016">
    <property type="entry name" value="ackA"/>
    <property type="match status" value="1"/>
</dbReference>
<keyword evidence="4 7" id="KW-0547">Nucleotide-binding</keyword>
<comment type="function">
    <text evidence="7">Catalyzes the formation of acetyl phosphate from acetate and ATP. Can also catalyze the reverse reaction.</text>
</comment>
<feature type="active site" description="Proton donor/acceptor" evidence="7">
    <location>
        <position position="149"/>
    </location>
</feature>
<dbReference type="GO" id="GO:0005524">
    <property type="term" value="F:ATP binding"/>
    <property type="evidence" value="ECO:0007669"/>
    <property type="project" value="UniProtKB-KW"/>
</dbReference>
<comment type="caution">
    <text evidence="7">Lacks conserved residue(s) required for the propagation of feature annotation.</text>
</comment>
<dbReference type="GO" id="GO:0005737">
    <property type="term" value="C:cytoplasm"/>
    <property type="evidence" value="ECO:0007669"/>
    <property type="project" value="UniProtKB-SubCell"/>
</dbReference>
<keyword evidence="3 7" id="KW-0808">Transferase</keyword>
<evidence type="ECO:0000256" key="4">
    <source>
        <dbReference type="ARBA" id="ARBA00022741"/>
    </source>
</evidence>
<dbReference type="RefSeq" id="WP_212695952.1">
    <property type="nucleotide sequence ID" value="NZ_CP058649.1"/>
</dbReference>
<evidence type="ECO:0000256" key="8">
    <source>
        <dbReference type="RuleBase" id="RU003835"/>
    </source>
</evidence>
<dbReference type="InterPro" id="IPR043129">
    <property type="entry name" value="ATPase_NBD"/>
</dbReference>
<dbReference type="CDD" id="cd24010">
    <property type="entry name" value="ASKHA_NBD_AcK_PK"/>
    <property type="match status" value="1"/>
</dbReference>
<dbReference type="UniPathway" id="UPA00340">
    <property type="reaction ID" value="UER00458"/>
</dbReference>
<keyword evidence="7" id="KW-0460">Magnesium</keyword>
<organism evidence="9 10">
    <name type="scientific">Vallitalea pronyensis</name>
    <dbReference type="NCBI Taxonomy" id="1348613"/>
    <lineage>
        <taxon>Bacteria</taxon>
        <taxon>Bacillati</taxon>
        <taxon>Bacillota</taxon>
        <taxon>Clostridia</taxon>
        <taxon>Lachnospirales</taxon>
        <taxon>Vallitaleaceae</taxon>
        <taxon>Vallitalea</taxon>
    </lineage>
</organism>
<evidence type="ECO:0000256" key="2">
    <source>
        <dbReference type="ARBA" id="ARBA00022490"/>
    </source>
</evidence>
<evidence type="ECO:0000256" key="3">
    <source>
        <dbReference type="ARBA" id="ARBA00022679"/>
    </source>
</evidence>
<feature type="binding site" evidence="7">
    <location>
        <begin position="209"/>
        <end position="213"/>
    </location>
    <ligand>
        <name>ATP</name>
        <dbReference type="ChEBI" id="CHEBI:30616"/>
    </ligand>
</feature>
<dbReference type="InterPro" id="IPR000890">
    <property type="entry name" value="Aliphatic_acid_kin_short-chain"/>
</dbReference>
<dbReference type="Pfam" id="PF00871">
    <property type="entry name" value="Acetate_kinase"/>
    <property type="match status" value="1"/>
</dbReference>
<dbReference type="EC" id="2.7.2.1" evidence="7"/>
<protein>
    <recommendedName>
        <fullName evidence="7">Acetate kinase</fullName>
        <ecNumber evidence="7">2.7.2.1</ecNumber>
    </recommendedName>
    <alternativeName>
        <fullName evidence="7">Acetokinase</fullName>
    </alternativeName>
</protein>